<keyword evidence="23" id="KW-1185">Reference proteome</keyword>
<evidence type="ECO:0000256" key="14">
    <source>
        <dbReference type="ARBA" id="ARBA00025153"/>
    </source>
</evidence>
<dbReference type="EMBL" id="JAKGBZ010000013">
    <property type="protein sequence ID" value="MCF3946757.1"/>
    <property type="molecule type" value="Genomic_DNA"/>
</dbReference>
<dbReference type="NCBIfam" id="TIGR00197">
    <property type="entry name" value="yjeF_nterm"/>
    <property type="match status" value="1"/>
</dbReference>
<comment type="function">
    <text evidence="17">Catalyzes the dehydration of the S-form of NAD(P)HX at the expense of ADP, which is converted to AMP. Together with NAD(P)HX epimerase, which catalyzes the epimerization of the S- and R-forms, the enzyme allows the repair of both epimers of NAD(P)HX, a damaged form of NAD(P)H that is a result of enzymatic or heat-dependent hydration.</text>
</comment>
<evidence type="ECO:0000256" key="17">
    <source>
        <dbReference type="HAMAP-Rule" id="MF_01965"/>
    </source>
</evidence>
<evidence type="ECO:0000313" key="22">
    <source>
        <dbReference type="EMBL" id="MCF3946757.1"/>
    </source>
</evidence>
<keyword evidence="6 17" id="KW-0547">Nucleotide-binding</keyword>
<keyword evidence="11 18" id="KW-0413">Isomerase</keyword>
<sequence length="467" mass="47659">MEPLFTPREMAAIDAAAPNRGTASLDLMENAGRAVTRAILRRYPPCRVLVLAGPGNNGGDGYVAARLLAERGWPVAVAPIARPRAGSDAAIAAARWDGLLVSPETDRIRAADLVIDAVFGSGLAREIAPDIAEQLATAGTLVAIDMPSGVDGATGAIRGFAPRAALTVTFVARKPGHLLYPGRARCGEVVCADIGMPAGAIARIAPTLWRNAPGLWRLPGIAEAGHKYDRGHLTILAGAMPGAAILAANAALRAGAGLVTLSAEQAIAGAPPGLIVRTDRLSDLIADTRRRVWLCGPGLGVERAGAALDALIAAGRAIVADADALTACADAPERLRGVSAITPHEGEFARIFPGIDGDKLSAARAAAARTDTVVVLKGADTVIAAPDGRAAINDNAPPTLATAGCGDTLAGIIAGLLTRKMNPFEAACAAVWLHGEAARRIGPGLIAEDLANALPETIKALAERRSS</sequence>
<dbReference type="SUPFAM" id="SSF53613">
    <property type="entry name" value="Ribokinase-like"/>
    <property type="match status" value="1"/>
</dbReference>
<dbReference type="Proteomes" id="UP001521209">
    <property type="component" value="Unassembled WGS sequence"/>
</dbReference>
<comment type="caution">
    <text evidence="22">The sequence shown here is derived from an EMBL/GenBank/DDBJ whole genome shotgun (WGS) entry which is preliminary data.</text>
</comment>
<name>A0ABS9DVJ8_9PROT</name>
<keyword evidence="5 18" id="KW-0479">Metal-binding</keyword>
<keyword evidence="13" id="KW-0511">Multifunctional enzyme</keyword>
<dbReference type="HAMAP" id="MF_01966">
    <property type="entry name" value="NADHX_epimerase"/>
    <property type="match status" value="1"/>
</dbReference>
<dbReference type="HAMAP" id="MF_01965">
    <property type="entry name" value="NADHX_dehydratase"/>
    <property type="match status" value="1"/>
</dbReference>
<evidence type="ECO:0000256" key="4">
    <source>
        <dbReference type="ARBA" id="ARBA00009524"/>
    </source>
</evidence>
<keyword evidence="8 17" id="KW-0521">NADP</keyword>
<feature type="binding site" evidence="18">
    <location>
        <position position="148"/>
    </location>
    <ligand>
        <name>K(+)</name>
        <dbReference type="ChEBI" id="CHEBI:29103"/>
    </ligand>
</feature>
<dbReference type="PROSITE" id="PS01050">
    <property type="entry name" value="YJEF_C_2"/>
    <property type="match status" value="1"/>
</dbReference>
<evidence type="ECO:0000256" key="7">
    <source>
        <dbReference type="ARBA" id="ARBA00022840"/>
    </source>
</evidence>
<dbReference type="PANTHER" id="PTHR12592">
    <property type="entry name" value="ATP-DEPENDENT (S)-NAD(P)H-HYDRATE DEHYDRATASE FAMILY MEMBER"/>
    <property type="match status" value="1"/>
</dbReference>
<comment type="cofactor">
    <cofactor evidence="18 19">
        <name>K(+)</name>
        <dbReference type="ChEBI" id="CHEBI:29103"/>
    </cofactor>
    <text evidence="18 19">Binds 1 potassium ion per subunit.</text>
</comment>
<dbReference type="InterPro" id="IPR030677">
    <property type="entry name" value="Nnr"/>
</dbReference>
<feature type="binding site" evidence="17">
    <location>
        <position position="243"/>
    </location>
    <ligand>
        <name>(6S)-NADPHX</name>
        <dbReference type="ChEBI" id="CHEBI:64076"/>
    </ligand>
</feature>
<dbReference type="CDD" id="cd01171">
    <property type="entry name" value="YXKO-related"/>
    <property type="match status" value="1"/>
</dbReference>
<feature type="binding site" evidence="18">
    <location>
        <position position="57"/>
    </location>
    <ligand>
        <name>K(+)</name>
        <dbReference type="ChEBI" id="CHEBI:29103"/>
    </ligand>
</feature>
<gene>
    <name evidence="17" type="primary">nnrD</name>
    <name evidence="18" type="synonym">nnrE</name>
    <name evidence="22" type="ORF">L2A60_08690</name>
</gene>
<dbReference type="PIRSF" id="PIRSF017184">
    <property type="entry name" value="Nnr"/>
    <property type="match status" value="1"/>
</dbReference>
<feature type="binding site" evidence="18">
    <location>
        <begin position="120"/>
        <end position="126"/>
    </location>
    <ligand>
        <name>(6S)-NADPHX</name>
        <dbReference type="ChEBI" id="CHEBI:64076"/>
    </ligand>
</feature>
<comment type="catalytic activity">
    <reaction evidence="1 18 19">
        <text>(6R)-NADHX = (6S)-NADHX</text>
        <dbReference type="Rhea" id="RHEA:32215"/>
        <dbReference type="ChEBI" id="CHEBI:64074"/>
        <dbReference type="ChEBI" id="CHEBI:64075"/>
        <dbReference type="EC" id="5.1.99.6"/>
    </reaction>
</comment>
<evidence type="ECO:0000259" key="21">
    <source>
        <dbReference type="PROSITE" id="PS51385"/>
    </source>
</evidence>
<feature type="binding site" evidence="17">
    <location>
        <position position="406"/>
    </location>
    <ligand>
        <name>AMP</name>
        <dbReference type="ChEBI" id="CHEBI:456215"/>
    </ligand>
</feature>
<dbReference type="NCBIfam" id="TIGR00196">
    <property type="entry name" value="yjeF_cterm"/>
    <property type="match status" value="1"/>
</dbReference>
<dbReference type="InterPro" id="IPR000631">
    <property type="entry name" value="CARKD"/>
</dbReference>
<keyword evidence="10 17" id="KW-0520">NAD</keyword>
<feature type="binding site" evidence="17">
    <location>
        <begin position="377"/>
        <end position="381"/>
    </location>
    <ligand>
        <name>AMP</name>
        <dbReference type="ChEBI" id="CHEBI:456215"/>
    </ligand>
</feature>
<comment type="catalytic activity">
    <reaction evidence="16 17 19">
        <text>(6S)-NADPHX + ADP = AMP + phosphate + NADPH + H(+)</text>
        <dbReference type="Rhea" id="RHEA:32235"/>
        <dbReference type="ChEBI" id="CHEBI:15378"/>
        <dbReference type="ChEBI" id="CHEBI:43474"/>
        <dbReference type="ChEBI" id="CHEBI:57783"/>
        <dbReference type="ChEBI" id="CHEBI:64076"/>
        <dbReference type="ChEBI" id="CHEBI:456215"/>
        <dbReference type="ChEBI" id="CHEBI:456216"/>
        <dbReference type="EC" id="4.2.1.136"/>
    </reaction>
</comment>
<evidence type="ECO:0000256" key="11">
    <source>
        <dbReference type="ARBA" id="ARBA00023235"/>
    </source>
</evidence>
<evidence type="ECO:0000256" key="16">
    <source>
        <dbReference type="ARBA" id="ARBA00049209"/>
    </source>
</evidence>
<comment type="similarity">
    <text evidence="17">Belongs to the NnrD/CARKD family.</text>
</comment>
<evidence type="ECO:0000256" key="2">
    <source>
        <dbReference type="ARBA" id="ARBA00000909"/>
    </source>
</evidence>
<comment type="catalytic activity">
    <reaction evidence="15 17 19">
        <text>(6S)-NADHX + ADP = AMP + phosphate + NADH + H(+)</text>
        <dbReference type="Rhea" id="RHEA:32223"/>
        <dbReference type="ChEBI" id="CHEBI:15378"/>
        <dbReference type="ChEBI" id="CHEBI:43474"/>
        <dbReference type="ChEBI" id="CHEBI:57945"/>
        <dbReference type="ChEBI" id="CHEBI:64074"/>
        <dbReference type="ChEBI" id="CHEBI:456215"/>
        <dbReference type="ChEBI" id="CHEBI:456216"/>
        <dbReference type="EC" id="4.2.1.136"/>
    </reaction>
</comment>
<keyword evidence="7 17" id="KW-0067">ATP-binding</keyword>
<reference evidence="22 23" key="1">
    <citation type="submission" date="2022-01" db="EMBL/GenBank/DDBJ databases">
        <authorList>
            <person name="Won M."/>
            <person name="Kim S.-J."/>
            <person name="Kwon S.-W."/>
        </authorList>
    </citation>
    <scope>NUCLEOTIDE SEQUENCE [LARGE SCALE GENOMIC DNA]</scope>
    <source>
        <strain evidence="22 23">KCTC 23505</strain>
    </source>
</reference>
<evidence type="ECO:0000256" key="5">
    <source>
        <dbReference type="ARBA" id="ARBA00022723"/>
    </source>
</evidence>
<dbReference type="Gene3D" id="3.40.1190.20">
    <property type="match status" value="1"/>
</dbReference>
<evidence type="ECO:0000256" key="3">
    <source>
        <dbReference type="ARBA" id="ARBA00006001"/>
    </source>
</evidence>
<comment type="caution">
    <text evidence="18">Lacks conserved residue(s) required for the propagation of feature annotation.</text>
</comment>
<comment type="similarity">
    <text evidence="4 19">In the C-terminal section; belongs to the NnrD/CARKD family.</text>
</comment>
<feature type="binding site" evidence="17">
    <location>
        <position position="407"/>
    </location>
    <ligand>
        <name>(6S)-NADPHX</name>
        <dbReference type="ChEBI" id="CHEBI:64076"/>
    </ligand>
</feature>
<accession>A0ABS9DVJ8</accession>
<dbReference type="PROSITE" id="PS51383">
    <property type="entry name" value="YJEF_C_3"/>
    <property type="match status" value="1"/>
</dbReference>
<comment type="cofactor">
    <cofactor evidence="17">
        <name>Mg(2+)</name>
        <dbReference type="ChEBI" id="CHEBI:18420"/>
    </cofactor>
</comment>
<comment type="subunit">
    <text evidence="17">Homotetramer.</text>
</comment>
<evidence type="ECO:0000313" key="23">
    <source>
        <dbReference type="Proteomes" id="UP001521209"/>
    </source>
</evidence>
<evidence type="ECO:0000256" key="19">
    <source>
        <dbReference type="PIRNR" id="PIRNR017184"/>
    </source>
</evidence>
<dbReference type="InterPro" id="IPR004443">
    <property type="entry name" value="YjeF_N_dom"/>
</dbReference>
<evidence type="ECO:0000256" key="9">
    <source>
        <dbReference type="ARBA" id="ARBA00022958"/>
    </source>
</evidence>
<comment type="similarity">
    <text evidence="18">Belongs to the NnrE/AIBP family.</text>
</comment>
<keyword evidence="12 17" id="KW-0456">Lyase</keyword>
<dbReference type="InterPro" id="IPR017953">
    <property type="entry name" value="Carbohydrate_kinase_pred_CS"/>
</dbReference>
<dbReference type="InterPro" id="IPR029056">
    <property type="entry name" value="Ribokinase-like"/>
</dbReference>
<feature type="binding site" evidence="18">
    <location>
        <position position="116"/>
    </location>
    <ligand>
        <name>K(+)</name>
        <dbReference type="ChEBI" id="CHEBI:29103"/>
    </ligand>
</feature>
<organism evidence="22 23">
    <name type="scientific">Acidiphilium iwatense</name>
    <dbReference type="NCBI Taxonomy" id="768198"/>
    <lineage>
        <taxon>Bacteria</taxon>
        <taxon>Pseudomonadati</taxon>
        <taxon>Pseudomonadota</taxon>
        <taxon>Alphaproteobacteria</taxon>
        <taxon>Acetobacterales</taxon>
        <taxon>Acidocellaceae</taxon>
        <taxon>Acidiphilium</taxon>
    </lineage>
</organism>
<evidence type="ECO:0000256" key="1">
    <source>
        <dbReference type="ARBA" id="ARBA00000013"/>
    </source>
</evidence>
<dbReference type="PROSITE" id="PS51385">
    <property type="entry name" value="YJEF_N"/>
    <property type="match status" value="1"/>
</dbReference>
<evidence type="ECO:0000256" key="18">
    <source>
        <dbReference type="HAMAP-Rule" id="MF_01966"/>
    </source>
</evidence>
<evidence type="ECO:0000259" key="20">
    <source>
        <dbReference type="PROSITE" id="PS51383"/>
    </source>
</evidence>
<comment type="function">
    <text evidence="14 19">Bifunctional enzyme that catalyzes the epimerization of the S- and R-forms of NAD(P)HX and the dehydration of the S-form of NAD(P)HX at the expense of ADP, which is converted to AMP. This allows the repair of both epimers of NAD(P)HX, a damaged form of NAD(P)H that is a result of enzymatic or heat-dependent hydration.</text>
</comment>
<dbReference type="SUPFAM" id="SSF64153">
    <property type="entry name" value="YjeF N-terminal domain-like"/>
    <property type="match status" value="1"/>
</dbReference>
<feature type="domain" description="YjeF N-terminal" evidence="21">
    <location>
        <begin position="10"/>
        <end position="202"/>
    </location>
</feature>
<dbReference type="Gene3D" id="3.40.50.10260">
    <property type="entry name" value="YjeF N-terminal domain"/>
    <property type="match status" value="1"/>
</dbReference>
<dbReference type="EC" id="5.1.99.6" evidence="19"/>
<feature type="domain" description="YjeF C-terminal" evidence="20">
    <location>
        <begin position="210"/>
        <end position="461"/>
    </location>
</feature>
<evidence type="ECO:0000256" key="10">
    <source>
        <dbReference type="ARBA" id="ARBA00023027"/>
    </source>
</evidence>
<comment type="function">
    <text evidence="18">Catalyzes the epimerization of the S- and R-forms of NAD(P)HX, a damaged form of NAD(P)H that is a result of enzymatic or heat-dependent hydration. This is a prerequisite for the S-specific NAD(P)H-hydrate dehydratase to allow the repair of both epimers of NAD(P)HX.</text>
</comment>
<evidence type="ECO:0000256" key="15">
    <source>
        <dbReference type="ARBA" id="ARBA00048238"/>
    </source>
</evidence>
<evidence type="ECO:0000256" key="8">
    <source>
        <dbReference type="ARBA" id="ARBA00022857"/>
    </source>
</evidence>
<feature type="binding site" evidence="17">
    <location>
        <position position="298"/>
    </location>
    <ligand>
        <name>(6S)-NADPHX</name>
        <dbReference type="ChEBI" id="CHEBI:64076"/>
    </ligand>
</feature>
<dbReference type="InterPro" id="IPR036652">
    <property type="entry name" value="YjeF_N_dom_sf"/>
</dbReference>
<dbReference type="Pfam" id="PF03853">
    <property type="entry name" value="YjeF_N"/>
    <property type="match status" value="1"/>
</dbReference>
<protein>
    <recommendedName>
        <fullName evidence="19">Bifunctional NAD(P)H-hydrate repair enzyme</fullName>
    </recommendedName>
    <alternativeName>
        <fullName evidence="19">Nicotinamide nucleotide repair protein</fullName>
    </alternativeName>
    <domain>
        <recommendedName>
            <fullName evidence="19">ADP-dependent (S)-NAD(P)H-hydrate dehydratase</fullName>
            <ecNumber evidence="19">4.2.1.136</ecNumber>
        </recommendedName>
        <alternativeName>
            <fullName evidence="19">ADP-dependent NAD(P)HX dehydratase</fullName>
        </alternativeName>
    </domain>
    <domain>
        <recommendedName>
            <fullName evidence="19">NAD(P)H-hydrate epimerase</fullName>
            <ecNumber evidence="19">5.1.99.6</ecNumber>
        </recommendedName>
    </domain>
</protein>
<dbReference type="Pfam" id="PF01256">
    <property type="entry name" value="Carb_kinase"/>
    <property type="match status" value="1"/>
</dbReference>
<comment type="similarity">
    <text evidence="3 19">In the N-terminal section; belongs to the NnrE/AIBP family.</text>
</comment>
<evidence type="ECO:0000256" key="13">
    <source>
        <dbReference type="ARBA" id="ARBA00023268"/>
    </source>
</evidence>
<evidence type="ECO:0000256" key="6">
    <source>
        <dbReference type="ARBA" id="ARBA00022741"/>
    </source>
</evidence>
<evidence type="ECO:0000256" key="12">
    <source>
        <dbReference type="ARBA" id="ARBA00023239"/>
    </source>
</evidence>
<feature type="binding site" evidence="18">
    <location>
        <position position="145"/>
    </location>
    <ligand>
        <name>(6S)-NADPHX</name>
        <dbReference type="ChEBI" id="CHEBI:64076"/>
    </ligand>
</feature>
<proteinExistence type="inferred from homology"/>
<dbReference type="PANTHER" id="PTHR12592:SF0">
    <property type="entry name" value="ATP-DEPENDENT (S)-NAD(P)H-HYDRATE DEHYDRATASE"/>
    <property type="match status" value="1"/>
</dbReference>
<feature type="binding site" evidence="17">
    <location>
        <position position="344"/>
    </location>
    <ligand>
        <name>(6S)-NADPHX</name>
        <dbReference type="ChEBI" id="CHEBI:64076"/>
    </ligand>
</feature>
<keyword evidence="9 18" id="KW-0630">Potassium</keyword>
<feature type="binding site" evidence="18">
    <location>
        <begin position="56"/>
        <end position="60"/>
    </location>
    <ligand>
        <name>(6S)-NADPHX</name>
        <dbReference type="ChEBI" id="CHEBI:64076"/>
    </ligand>
</feature>
<dbReference type="EC" id="4.2.1.136" evidence="19"/>
<comment type="catalytic activity">
    <reaction evidence="2 18 19">
        <text>(6R)-NADPHX = (6S)-NADPHX</text>
        <dbReference type="Rhea" id="RHEA:32227"/>
        <dbReference type="ChEBI" id="CHEBI:64076"/>
        <dbReference type="ChEBI" id="CHEBI:64077"/>
        <dbReference type="EC" id="5.1.99.6"/>
    </reaction>
</comment>